<dbReference type="Pfam" id="PF21170">
    <property type="entry name" value="FAN1_TPR"/>
    <property type="match status" value="1"/>
</dbReference>
<comment type="similarity">
    <text evidence="5">Belongs to the FAN1 family.</text>
</comment>
<dbReference type="GO" id="GO:0017108">
    <property type="term" value="F:5'-flap endonuclease activity"/>
    <property type="evidence" value="ECO:0007669"/>
    <property type="project" value="TreeGrafter"/>
</dbReference>
<dbReference type="GO" id="GO:0005634">
    <property type="term" value="C:nucleus"/>
    <property type="evidence" value="ECO:0007669"/>
    <property type="project" value="UniProtKB-SubCell"/>
</dbReference>
<protein>
    <recommendedName>
        <fullName evidence="5">Fanconi-associated nuclease</fullName>
        <ecNumber evidence="5">3.1.4.1</ecNumber>
    </recommendedName>
</protein>
<comment type="subcellular location">
    <subcellularLocation>
        <location evidence="5">Nucleus</location>
    </subcellularLocation>
</comment>
<dbReference type="PANTHER" id="PTHR15749">
    <property type="entry name" value="FANCONI-ASSOCIATED NUCLEASE 1"/>
    <property type="match status" value="1"/>
</dbReference>
<keyword evidence="5" id="KW-0539">Nucleus</keyword>
<dbReference type="Pfam" id="PF08774">
    <property type="entry name" value="VRR_NUC"/>
    <property type="match status" value="1"/>
</dbReference>
<evidence type="ECO:0000259" key="6">
    <source>
        <dbReference type="SMART" id="SM00990"/>
    </source>
</evidence>
<evidence type="ECO:0000256" key="1">
    <source>
        <dbReference type="ARBA" id="ARBA00022722"/>
    </source>
</evidence>
<evidence type="ECO:0000313" key="7">
    <source>
        <dbReference type="EMBL" id="CAD9662494.1"/>
    </source>
</evidence>
<dbReference type="InterPro" id="IPR049126">
    <property type="entry name" value="FAN1-like_TPR"/>
</dbReference>
<dbReference type="GO" id="GO:0046872">
    <property type="term" value="F:metal ion binding"/>
    <property type="evidence" value="ECO:0007669"/>
    <property type="project" value="UniProtKB-KW"/>
</dbReference>
<keyword evidence="4 5" id="KW-0460">Magnesium</keyword>
<comment type="function">
    <text evidence="5">Nuclease required for the repair of DNA interstrand cross-links (ICL). Acts as a 5'-3' exonuclease that anchors at a cut end of DNA and cleaves DNA successively at every third nucleotide, allowing to excise an ICL from one strand through flanking incisions.</text>
</comment>
<dbReference type="AlphaFoldDB" id="A0A7S2R784"/>
<keyword evidence="5" id="KW-0234">DNA repair</keyword>
<proteinExistence type="inferred from homology"/>
<dbReference type="SMART" id="SM00990">
    <property type="entry name" value="VRR_NUC"/>
    <property type="match status" value="1"/>
</dbReference>
<feature type="domain" description="VRR-NUC" evidence="6">
    <location>
        <begin position="639"/>
        <end position="773"/>
    </location>
</feature>
<organism evidence="7">
    <name type="scientific">Mucochytrium quahogii</name>
    <dbReference type="NCBI Taxonomy" id="96639"/>
    <lineage>
        <taxon>Eukaryota</taxon>
        <taxon>Sar</taxon>
        <taxon>Stramenopiles</taxon>
        <taxon>Bigyra</taxon>
        <taxon>Labyrinthulomycetes</taxon>
        <taxon>Thraustochytrida</taxon>
        <taxon>Thraustochytriidae</taxon>
        <taxon>Mucochytrium</taxon>
    </lineage>
</organism>
<dbReference type="GO" id="GO:0036297">
    <property type="term" value="P:interstrand cross-link repair"/>
    <property type="evidence" value="ECO:0007669"/>
    <property type="project" value="InterPro"/>
</dbReference>
<dbReference type="InterPro" id="IPR049132">
    <property type="entry name" value="FAN1-like_euk"/>
</dbReference>
<dbReference type="InterPro" id="IPR014883">
    <property type="entry name" value="VRR_NUC"/>
</dbReference>
<dbReference type="PANTHER" id="PTHR15749:SF4">
    <property type="entry name" value="FANCONI-ASSOCIATED NUCLEASE 1"/>
    <property type="match status" value="1"/>
</dbReference>
<evidence type="ECO:0000256" key="3">
    <source>
        <dbReference type="ARBA" id="ARBA00022801"/>
    </source>
</evidence>
<dbReference type="CDD" id="cd22326">
    <property type="entry name" value="FAN1-like"/>
    <property type="match status" value="1"/>
</dbReference>
<keyword evidence="5" id="KW-0227">DNA damage</keyword>
<accession>A0A7S2R784</accession>
<dbReference type="GO" id="GO:0070336">
    <property type="term" value="F:flap-structured DNA binding"/>
    <property type="evidence" value="ECO:0007669"/>
    <property type="project" value="TreeGrafter"/>
</dbReference>
<dbReference type="EMBL" id="HBHK01000538">
    <property type="protein sequence ID" value="CAD9662494.1"/>
    <property type="molecule type" value="Transcribed_RNA"/>
</dbReference>
<comment type="cofactor">
    <cofactor evidence="5">
        <name>Mg(2+)</name>
        <dbReference type="ChEBI" id="CHEBI:18420"/>
    </cofactor>
    <cofactor evidence="5">
        <name>Mn(2+)</name>
        <dbReference type="ChEBI" id="CHEBI:29035"/>
    </cofactor>
</comment>
<dbReference type="GO" id="GO:0008409">
    <property type="term" value="F:5'-3' exonuclease activity"/>
    <property type="evidence" value="ECO:0007669"/>
    <property type="project" value="TreeGrafter"/>
</dbReference>
<dbReference type="GO" id="GO:0004528">
    <property type="term" value="F:phosphodiesterase I activity"/>
    <property type="evidence" value="ECO:0007669"/>
    <property type="project" value="UniProtKB-EC"/>
</dbReference>
<keyword evidence="2 5" id="KW-0479">Metal-binding</keyword>
<evidence type="ECO:0000256" key="5">
    <source>
        <dbReference type="RuleBase" id="RU365033"/>
    </source>
</evidence>
<gene>
    <name evidence="7" type="ORF">QSP1433_LOCUS346</name>
</gene>
<dbReference type="EC" id="3.1.4.1" evidence="5"/>
<comment type="catalytic activity">
    <reaction evidence="5">
        <text>Hydrolytically removes 5'-nucleotides successively from the 3'-hydroxy termini of 3'-hydroxy-terminated oligonucleotides.</text>
        <dbReference type="EC" id="3.1.4.1"/>
    </reaction>
</comment>
<keyword evidence="1 5" id="KW-0540">Nuclease</keyword>
<evidence type="ECO:0000256" key="4">
    <source>
        <dbReference type="ARBA" id="ARBA00022842"/>
    </source>
</evidence>
<sequence length="778" mass="89046">MGIRPSWGSMDEILEYQAIKQKYNDRRSRKHVSTDHRTSAWKKLFSGERNDLVGASENAVSGFDVNADAVGEVDKNAIYREHLEHVLECVFEKRNDYQVLFTNDEKKIVQTLLKDVSPSSRGLFARLFQRKGPWFRVQLLSSYFQTGTEEGHGDSIDALQKAIDELALGGFLHKFTSSVKDLDGALSVISTTLNAGEVKEIVKMLKLPRTNKYKKQDCIQAIRARCKSQRTLFGQSIPLVGMIGKVLDGELISLPEKVQFVVSRAFSLFYLSDSTFVQQLDQTNTTKSTWLLVKFKKLRFHPYEFKSPSPPVFASRAQLECFANAQYIYEKISCWEPGSNDVVALSQNSPSLFNLNPAIIDRFFDPESVDIISVVESIARYITEYFESTLNQDTSQHPTLYRTFTGGKVLCAALSLGVHELEKLRLYELAAKYLLQLLHFQPQARERGRWWNRLSIDYKHLQRLDNACNACISCIEDKAIFPDSAHRSEAFRRLEKLSNQSSLSSHIREQAASIMSARPPQADIPCEQIFGRRKNRAKSKKCDFLSMGDSNDKLYCSVEGYVLEHYETLGGWSGLHCEGSMFRTLFTLFFWDVIFREDIPNVFHSPYQAAPLDLYFCNGLFYESRKNQIDSLLEEISNMTRHQIAATLRQNWDLHNGIRAAGISWDRFNLDTIQCVGVCMGPKVLSKVFERLCQDYAHWGGGVPDLLLYRISHPNSSVIIEYPENMEFKDTWEYDVEFVEVKSKDDSLFEKQRCWLDFLLSIGAKARICKVTNKVDSA</sequence>
<reference evidence="7" key="1">
    <citation type="submission" date="2021-01" db="EMBL/GenBank/DDBJ databases">
        <authorList>
            <person name="Corre E."/>
            <person name="Pelletier E."/>
            <person name="Niang G."/>
            <person name="Scheremetjew M."/>
            <person name="Finn R."/>
            <person name="Kale V."/>
            <person name="Holt S."/>
            <person name="Cochrane G."/>
            <person name="Meng A."/>
            <person name="Brown T."/>
            <person name="Cohen L."/>
        </authorList>
    </citation>
    <scope>NUCLEOTIDE SEQUENCE</scope>
    <source>
        <strain evidence="7">NY070348D</strain>
    </source>
</reference>
<evidence type="ECO:0000256" key="2">
    <source>
        <dbReference type="ARBA" id="ARBA00022723"/>
    </source>
</evidence>
<keyword evidence="5" id="KW-0464">Manganese</keyword>
<dbReference type="InterPro" id="IPR033315">
    <property type="entry name" value="Fan1-like"/>
</dbReference>
<name>A0A7S2R784_9STRA</name>
<keyword evidence="3 5" id="KW-0378">Hydrolase</keyword>